<sequence length="124" mass="13207">MTPTLLVQGQAGTFACHRDWATDPNRSGDAADKLVLFAKTYDVAPDGTRTLVRRLVAPVRVPDVTKSSTVTLPGIVHRYETGHRLRFVIAASDDAYFGNRGTKPVTVASGPCEPGVLQMPAAGS</sequence>
<accession>A0A0K8PQ45</accession>
<evidence type="ECO:0000313" key="2">
    <source>
        <dbReference type="Proteomes" id="UP000053859"/>
    </source>
</evidence>
<dbReference type="Gene3D" id="2.60.120.260">
    <property type="entry name" value="Galactose-binding domain-like"/>
    <property type="match status" value="1"/>
</dbReference>
<evidence type="ECO:0000313" key="1">
    <source>
        <dbReference type="EMBL" id="GAP49961.1"/>
    </source>
</evidence>
<protein>
    <submittedName>
        <fullName evidence="1">ABC transporter</fullName>
    </submittedName>
</protein>
<organism evidence="1 2">
    <name type="scientific">Streptomyces azureus</name>
    <dbReference type="NCBI Taxonomy" id="146537"/>
    <lineage>
        <taxon>Bacteria</taxon>
        <taxon>Bacillati</taxon>
        <taxon>Actinomycetota</taxon>
        <taxon>Actinomycetes</taxon>
        <taxon>Kitasatosporales</taxon>
        <taxon>Streptomycetaceae</taxon>
        <taxon>Streptomyces</taxon>
    </lineage>
</organism>
<name>A0A0K8PQ45_STRAJ</name>
<dbReference type="PATRIC" id="fig|146537.3.peg.5078"/>
<dbReference type="EMBL" id="DF968321">
    <property type="protein sequence ID" value="GAP49961.1"/>
    <property type="molecule type" value="Genomic_DNA"/>
</dbReference>
<dbReference type="AlphaFoldDB" id="A0A0K8PQ45"/>
<gene>
    <name evidence="1" type="ORF">SAZU_4824</name>
</gene>
<dbReference type="InterPro" id="IPR008979">
    <property type="entry name" value="Galactose-bd-like_sf"/>
</dbReference>
<dbReference type="SUPFAM" id="SSF49785">
    <property type="entry name" value="Galactose-binding domain-like"/>
    <property type="match status" value="1"/>
</dbReference>
<keyword evidence="2" id="KW-1185">Reference proteome</keyword>
<proteinExistence type="predicted"/>
<reference evidence="1" key="1">
    <citation type="journal article" date="2015" name="Genome Announc.">
        <title>Draft Genome Sequence of Thiostrepton-Producing Streptomyces azureus ATCC 14921.</title>
        <authorList>
            <person name="Sakihara K."/>
            <person name="Maeda J."/>
            <person name="Tashiro K."/>
            <person name="Fujino Y."/>
            <person name="Kuhara S."/>
            <person name="Ohshima T."/>
            <person name="Ogata S."/>
            <person name="Doi K."/>
        </authorList>
    </citation>
    <scope>NUCLEOTIDE SEQUENCE [LARGE SCALE GENOMIC DNA]</scope>
    <source>
        <strain evidence="1">ATCC14921</strain>
    </source>
</reference>
<dbReference type="Proteomes" id="UP000053859">
    <property type="component" value="Unassembled WGS sequence"/>
</dbReference>